<feature type="domain" description="Glycoside hydrolase family 31 N-terminal" evidence="7">
    <location>
        <begin position="48"/>
        <end position="212"/>
    </location>
</feature>
<dbReference type="SUPFAM" id="SSF51445">
    <property type="entry name" value="(Trans)glycosidases"/>
    <property type="match status" value="1"/>
</dbReference>
<dbReference type="Pfam" id="PF17137">
    <property type="entry name" value="DUF5110"/>
    <property type="match status" value="1"/>
</dbReference>
<gene>
    <name evidence="10" type="ORF">H9819_02190</name>
</gene>
<accession>A0A9D2A2H8</accession>
<dbReference type="InterPro" id="IPR048395">
    <property type="entry name" value="Glyco_hydro_31_C"/>
</dbReference>
<protein>
    <submittedName>
        <fullName evidence="10">DUF4968 domain-containing protein</fullName>
    </submittedName>
</protein>
<feature type="signal peptide" evidence="5">
    <location>
        <begin position="1"/>
        <end position="21"/>
    </location>
</feature>
<feature type="chain" id="PRO_5039567435" evidence="5">
    <location>
        <begin position="22"/>
        <end position="832"/>
    </location>
</feature>
<dbReference type="PANTHER" id="PTHR22762:SF166">
    <property type="entry name" value="ALPHA-GLUCOSIDASE"/>
    <property type="match status" value="1"/>
</dbReference>
<dbReference type="Pfam" id="PF01055">
    <property type="entry name" value="Glyco_hydro_31_2nd"/>
    <property type="match status" value="1"/>
</dbReference>
<dbReference type="InterPro" id="IPR000322">
    <property type="entry name" value="Glyco_hydro_31_TIM"/>
</dbReference>
<reference evidence="10" key="2">
    <citation type="submission" date="2021-04" db="EMBL/GenBank/DDBJ databases">
        <authorList>
            <person name="Gilroy R."/>
        </authorList>
    </citation>
    <scope>NUCLEOTIDE SEQUENCE</scope>
    <source>
        <strain evidence="10">ChiHjej12B11-24981</strain>
    </source>
</reference>
<dbReference type="Pfam" id="PF21365">
    <property type="entry name" value="Glyco_hydro_31_3rd"/>
    <property type="match status" value="1"/>
</dbReference>
<reference evidence="10" key="1">
    <citation type="journal article" date="2021" name="PeerJ">
        <title>Extensive microbial diversity within the chicken gut microbiome revealed by metagenomics and culture.</title>
        <authorList>
            <person name="Gilroy R."/>
            <person name="Ravi A."/>
            <person name="Getino M."/>
            <person name="Pursley I."/>
            <person name="Horton D.L."/>
            <person name="Alikhan N.F."/>
            <person name="Baker D."/>
            <person name="Gharbi K."/>
            <person name="Hall N."/>
            <person name="Watson M."/>
            <person name="Adriaenssens E.M."/>
            <person name="Foster-Nyarko E."/>
            <person name="Jarju S."/>
            <person name="Secka A."/>
            <person name="Antonio M."/>
            <person name="Oren A."/>
            <person name="Chaudhuri R.R."/>
            <person name="La Ragione R."/>
            <person name="Hildebrand F."/>
            <person name="Pallen M.J."/>
        </authorList>
    </citation>
    <scope>NUCLEOTIDE SEQUENCE</scope>
    <source>
        <strain evidence="10">ChiHjej12B11-24981</strain>
    </source>
</reference>
<keyword evidence="2 4" id="KW-0378">Hydrolase</keyword>
<dbReference type="SUPFAM" id="SSF51011">
    <property type="entry name" value="Glycosyl hydrolase domain"/>
    <property type="match status" value="1"/>
</dbReference>
<keyword evidence="3 4" id="KW-0326">Glycosidase</keyword>
<dbReference type="EMBL" id="DXCK01000036">
    <property type="protein sequence ID" value="HIZ01048.1"/>
    <property type="molecule type" value="Genomic_DNA"/>
</dbReference>
<evidence type="ECO:0000256" key="1">
    <source>
        <dbReference type="ARBA" id="ARBA00007806"/>
    </source>
</evidence>
<dbReference type="InterPro" id="IPR033403">
    <property type="entry name" value="DUF5110"/>
</dbReference>
<dbReference type="CDD" id="cd14752">
    <property type="entry name" value="GH31_N"/>
    <property type="match status" value="1"/>
</dbReference>
<proteinExistence type="inferred from homology"/>
<dbReference type="GO" id="GO:0030246">
    <property type="term" value="F:carbohydrate binding"/>
    <property type="evidence" value="ECO:0007669"/>
    <property type="project" value="InterPro"/>
</dbReference>
<evidence type="ECO:0000259" key="8">
    <source>
        <dbReference type="Pfam" id="PF17137"/>
    </source>
</evidence>
<dbReference type="GO" id="GO:0005975">
    <property type="term" value="P:carbohydrate metabolic process"/>
    <property type="evidence" value="ECO:0007669"/>
    <property type="project" value="InterPro"/>
</dbReference>
<name>A0A9D2A2H8_9BACE</name>
<dbReference type="FunFam" id="2.60.40.1180:FF:000023">
    <property type="entry name" value="neutral alpha-glucosidase AB isoform X2"/>
    <property type="match status" value="1"/>
</dbReference>
<dbReference type="Gene3D" id="2.60.40.1180">
    <property type="entry name" value="Golgi alpha-mannosidase II"/>
    <property type="match status" value="2"/>
</dbReference>
<dbReference type="Gene3D" id="2.60.40.1760">
    <property type="entry name" value="glycosyl hydrolase (family 31)"/>
    <property type="match status" value="1"/>
</dbReference>
<feature type="domain" description="Glycoside hydrolase family 31 TIM barrel" evidence="6">
    <location>
        <begin position="255"/>
        <end position="587"/>
    </location>
</feature>
<evidence type="ECO:0000259" key="6">
    <source>
        <dbReference type="Pfam" id="PF01055"/>
    </source>
</evidence>
<evidence type="ECO:0000259" key="9">
    <source>
        <dbReference type="Pfam" id="PF21365"/>
    </source>
</evidence>
<dbReference type="InterPro" id="IPR017853">
    <property type="entry name" value="GH"/>
</dbReference>
<feature type="domain" description="Glycosyl hydrolase family 31 C-terminal" evidence="9">
    <location>
        <begin position="596"/>
        <end position="683"/>
    </location>
</feature>
<dbReference type="Pfam" id="PF13802">
    <property type="entry name" value="Gal_mutarotas_2"/>
    <property type="match status" value="1"/>
</dbReference>
<evidence type="ECO:0000256" key="4">
    <source>
        <dbReference type="RuleBase" id="RU361185"/>
    </source>
</evidence>
<dbReference type="SUPFAM" id="SSF74650">
    <property type="entry name" value="Galactose mutarotase-like"/>
    <property type="match status" value="1"/>
</dbReference>
<evidence type="ECO:0000256" key="5">
    <source>
        <dbReference type="SAM" id="SignalP"/>
    </source>
</evidence>
<dbReference type="InterPro" id="IPR011013">
    <property type="entry name" value="Gal_mutarotase_sf_dom"/>
</dbReference>
<comment type="similarity">
    <text evidence="1 4">Belongs to the glycosyl hydrolase 31 family.</text>
</comment>
<evidence type="ECO:0000259" key="7">
    <source>
        <dbReference type="Pfam" id="PF13802"/>
    </source>
</evidence>
<dbReference type="GO" id="GO:0004553">
    <property type="term" value="F:hydrolase activity, hydrolyzing O-glycosyl compounds"/>
    <property type="evidence" value="ECO:0007669"/>
    <property type="project" value="InterPro"/>
</dbReference>
<dbReference type="InterPro" id="IPR013780">
    <property type="entry name" value="Glyco_hydro_b"/>
</dbReference>
<evidence type="ECO:0000313" key="11">
    <source>
        <dbReference type="Proteomes" id="UP000824023"/>
    </source>
</evidence>
<evidence type="ECO:0000256" key="3">
    <source>
        <dbReference type="ARBA" id="ARBA00023295"/>
    </source>
</evidence>
<dbReference type="AlphaFoldDB" id="A0A9D2A2H8"/>
<dbReference type="InterPro" id="IPR025887">
    <property type="entry name" value="Glyco_hydro_31_N_dom"/>
</dbReference>
<keyword evidence="5" id="KW-0732">Signal</keyword>
<sequence>MKHTAYLCALLLAFAGLTLRAADRVGDCLSYRQEGRAVTFLLNDSSAVQLRLCSPSVVRVWFAPDGRFERSNPSFAVVEEDLEDVGDIRVDEQNACYEIFTARLRIRVGKAPFRLQVFDKYQKLLFSDYADRGHLSDGQRKMEYKTLRRDEHFFGLGEKTGPLDRRGEAYKMWNSDQPCYSTVEDPLYKSIPFFLSSYRYGIFVDNTYKSEFKFGTESRDYFSFEVPGGQMVYYFIFGRDYKDIIRQYVALTGKPIMPPRWALGFAQSRGLLTNEKLTREIAQGYRQRGIPCDIIYQDIGWTEYLQNFEWRPGNYDNPRKMLADLKEMGFKVVVSQDPVVSQANRAQWQEADSLGYFVTDTLTGKSYDMPWPWGGNCGVVDFTRPGVADWWGELQQKPLDDGVAGFWTDMGEPAWSNEDQTERLTMKHYLGMHDEMHNVYGLTWDKVVKEQFEKRNPDRRIFQMTRAAFAGLQRYTFGWTGDCGNADDVNQGWGQMANQIPVLLSAGLGIIPFTTCDISGYCGDITDYPGTAELYTRWMQMGAFTPLSRIHHEGNVAVEPWLFGPEAERAATAAIRLKYSLLPYIYTYARQAHDTGLPIMRPLFLEYPQDAETFRTDAQFMFGAELLVAPVVKKGARTKNVYLPEGTWIDYHDKRTEYAGEQWTTVDAPLSVIPLFVRRGSIIPRMPVPDYTDQHPACPLTFEVFPAAAGGEARFSLYEDEGTDLGYLRGEYVRTPVSCRTESEGYVIEVGRREGSGFQAPGPRNFFFSVYVDKEQAPRQVWLDGRRLKKVKEAKLDAEADTDFQTAVWCVTDDGCRVRLPDDGLPHVLELR</sequence>
<evidence type="ECO:0000313" key="10">
    <source>
        <dbReference type="EMBL" id="HIZ01048.1"/>
    </source>
</evidence>
<dbReference type="PANTHER" id="PTHR22762">
    <property type="entry name" value="ALPHA-GLUCOSIDASE"/>
    <property type="match status" value="1"/>
</dbReference>
<comment type="caution">
    <text evidence="10">The sequence shown here is derived from an EMBL/GenBank/DDBJ whole genome shotgun (WGS) entry which is preliminary data.</text>
</comment>
<organism evidence="10 11">
    <name type="scientific">Candidatus Bacteroides merdipullorum</name>
    <dbReference type="NCBI Taxonomy" id="2838474"/>
    <lineage>
        <taxon>Bacteria</taxon>
        <taxon>Pseudomonadati</taxon>
        <taxon>Bacteroidota</taxon>
        <taxon>Bacteroidia</taxon>
        <taxon>Bacteroidales</taxon>
        <taxon>Bacteroidaceae</taxon>
        <taxon>Bacteroides</taxon>
    </lineage>
</organism>
<evidence type="ECO:0000256" key="2">
    <source>
        <dbReference type="ARBA" id="ARBA00022801"/>
    </source>
</evidence>
<dbReference type="Gene3D" id="3.20.20.80">
    <property type="entry name" value="Glycosidases"/>
    <property type="match status" value="1"/>
</dbReference>
<dbReference type="Proteomes" id="UP000824023">
    <property type="component" value="Unassembled WGS sequence"/>
</dbReference>
<feature type="domain" description="DUF5110" evidence="8">
    <location>
        <begin position="699"/>
        <end position="771"/>
    </location>
</feature>